<accession>A0A841JFM0</accession>
<dbReference type="PANTHER" id="PTHR16504:SF4">
    <property type="entry name" value="5'(3')-DEOXYRIBONUCLEOTIDASE"/>
    <property type="match status" value="1"/>
</dbReference>
<dbReference type="EMBL" id="JACHCA010000012">
    <property type="protein sequence ID" value="MBB6129939.1"/>
    <property type="molecule type" value="Genomic_DNA"/>
</dbReference>
<dbReference type="SUPFAM" id="SSF56784">
    <property type="entry name" value="HAD-like"/>
    <property type="match status" value="1"/>
</dbReference>
<gene>
    <name evidence="3" type="ORF">HDF22_004076</name>
</gene>
<organism evidence="3 4">
    <name type="scientific">Mucilaginibacter lappiensis</name>
    <dbReference type="NCBI Taxonomy" id="354630"/>
    <lineage>
        <taxon>Bacteria</taxon>
        <taxon>Pseudomonadati</taxon>
        <taxon>Bacteroidota</taxon>
        <taxon>Sphingobacteriia</taxon>
        <taxon>Sphingobacteriales</taxon>
        <taxon>Sphingobacteriaceae</taxon>
        <taxon>Mucilaginibacter</taxon>
    </lineage>
</organism>
<evidence type="ECO:0000313" key="3">
    <source>
        <dbReference type="EMBL" id="MBB6129939.1"/>
    </source>
</evidence>
<dbReference type="SFLD" id="SFLDG01126">
    <property type="entry name" value="C1.2:_Nucleotidase_Like"/>
    <property type="match status" value="1"/>
</dbReference>
<dbReference type="GO" id="GO:0008253">
    <property type="term" value="F:5'-nucleotidase activity"/>
    <property type="evidence" value="ECO:0007669"/>
    <property type="project" value="InterPro"/>
</dbReference>
<dbReference type="InterPro" id="IPR010708">
    <property type="entry name" value="5'(3')-deoxyribonucleotidase"/>
</dbReference>
<dbReference type="InterPro" id="IPR036412">
    <property type="entry name" value="HAD-like_sf"/>
</dbReference>
<dbReference type="Gene3D" id="1.10.40.40">
    <property type="entry name" value="Deoxyribonucleotidase, domain 2"/>
    <property type="match status" value="1"/>
</dbReference>
<dbReference type="RefSeq" id="WP_183588873.1">
    <property type="nucleotide sequence ID" value="NZ_JACHCA010000012.1"/>
</dbReference>
<dbReference type="GO" id="GO:0009223">
    <property type="term" value="P:pyrimidine deoxyribonucleotide catabolic process"/>
    <property type="evidence" value="ECO:0007669"/>
    <property type="project" value="TreeGrafter"/>
</dbReference>
<dbReference type="SFLD" id="SFLDG01146">
    <property type="entry name" value="C1.2.2"/>
    <property type="match status" value="1"/>
</dbReference>
<feature type="active site" description="Proton donor" evidence="2">
    <location>
        <position position="12"/>
    </location>
</feature>
<proteinExistence type="inferred from homology"/>
<dbReference type="Proteomes" id="UP000548326">
    <property type="component" value="Unassembled WGS sequence"/>
</dbReference>
<comment type="similarity">
    <text evidence="1">Belongs to the 5'(3')-deoxyribonucleotidase family.</text>
</comment>
<feature type="active site" description="Nucleophile" evidence="2">
    <location>
        <position position="10"/>
    </location>
</feature>
<dbReference type="AlphaFoldDB" id="A0A841JFM0"/>
<dbReference type="SFLD" id="SFLDS00003">
    <property type="entry name" value="Haloacid_Dehalogenase"/>
    <property type="match status" value="1"/>
</dbReference>
<evidence type="ECO:0000313" key="4">
    <source>
        <dbReference type="Proteomes" id="UP000548326"/>
    </source>
</evidence>
<dbReference type="Pfam" id="PF06941">
    <property type="entry name" value="NT5C"/>
    <property type="match status" value="1"/>
</dbReference>
<reference evidence="3 4" key="1">
    <citation type="submission" date="2020-08" db="EMBL/GenBank/DDBJ databases">
        <title>Genomic Encyclopedia of Type Strains, Phase IV (KMG-V): Genome sequencing to study the core and pangenomes of soil and plant-associated prokaryotes.</title>
        <authorList>
            <person name="Whitman W."/>
        </authorList>
    </citation>
    <scope>NUCLEOTIDE SEQUENCE [LARGE SCALE GENOMIC DNA]</scope>
    <source>
        <strain evidence="3 4">MP601</strain>
    </source>
</reference>
<comment type="caution">
    <text evidence="3">The sequence shown here is derived from an EMBL/GenBank/DDBJ whole genome shotgun (WGS) entry which is preliminary data.</text>
</comment>
<evidence type="ECO:0000256" key="1">
    <source>
        <dbReference type="ARBA" id="ARBA00009589"/>
    </source>
</evidence>
<sequence>MKKLKRIAVDMDGVLADTDAHYLTWYYNTYGVQIPYEQMVGKPEGEGFPEKGAIRKFILSPGFFRTLPVIPGAVEAIKELMEDYEIFIVSAAMEFPLSLPEKYEWLQEHFPFIPWTHIVFCGDKSLINADYMIDDHPKNLDKFKGTTMMFNAAHNANIDHHQRVRSWTEVLALFKNEKDLIPEV</sequence>
<protein>
    <submittedName>
        <fullName evidence="3">5'(3')-deoxyribonucleotidase</fullName>
    </submittedName>
</protein>
<evidence type="ECO:0000256" key="2">
    <source>
        <dbReference type="PIRSR" id="PIRSR610708-1"/>
    </source>
</evidence>
<dbReference type="Gene3D" id="3.40.50.1000">
    <property type="entry name" value="HAD superfamily/HAD-like"/>
    <property type="match status" value="1"/>
</dbReference>
<name>A0A841JFM0_9SPHI</name>
<dbReference type="InterPro" id="IPR023214">
    <property type="entry name" value="HAD_sf"/>
</dbReference>
<dbReference type="PANTHER" id="PTHR16504">
    <property type="entry name" value="5'(3')-DEOXYRIBONUCLEOTIDASE"/>
    <property type="match status" value="1"/>
</dbReference>